<dbReference type="Proteomes" id="UP000007305">
    <property type="component" value="Chromosome 3"/>
</dbReference>
<dbReference type="EnsemblPlants" id="Zm00001eb131300_T001">
    <property type="protein sequence ID" value="Zm00001eb131300_P001"/>
    <property type="gene ID" value="Zm00001eb131300"/>
</dbReference>
<keyword evidence="2" id="KW-1185">Reference proteome</keyword>
<accession>A0A804N385</accession>
<proteinExistence type="predicted"/>
<evidence type="ECO:0000313" key="2">
    <source>
        <dbReference type="Proteomes" id="UP000007305"/>
    </source>
</evidence>
<evidence type="ECO:0000313" key="1">
    <source>
        <dbReference type="EnsemblPlants" id="Zm00001eb131300_P001"/>
    </source>
</evidence>
<name>A0A804N385_MAIZE</name>
<dbReference type="InParanoid" id="A0A804N385"/>
<protein>
    <submittedName>
        <fullName evidence="1">Uncharacterized protein</fullName>
    </submittedName>
</protein>
<dbReference type="Gramene" id="Zm00001eb131300_T001">
    <property type="protein sequence ID" value="Zm00001eb131300_P001"/>
    <property type="gene ID" value="Zm00001eb131300"/>
</dbReference>
<reference evidence="1" key="2">
    <citation type="submission" date="2019-07" db="EMBL/GenBank/DDBJ databases">
        <authorList>
            <person name="Seetharam A."/>
            <person name="Woodhouse M."/>
            <person name="Cannon E."/>
        </authorList>
    </citation>
    <scope>NUCLEOTIDE SEQUENCE [LARGE SCALE GENOMIC DNA]</scope>
    <source>
        <strain evidence="1">cv. B73</strain>
    </source>
</reference>
<dbReference type="AlphaFoldDB" id="A0A804N385"/>
<organism evidence="1 2">
    <name type="scientific">Zea mays</name>
    <name type="common">Maize</name>
    <dbReference type="NCBI Taxonomy" id="4577"/>
    <lineage>
        <taxon>Eukaryota</taxon>
        <taxon>Viridiplantae</taxon>
        <taxon>Streptophyta</taxon>
        <taxon>Embryophyta</taxon>
        <taxon>Tracheophyta</taxon>
        <taxon>Spermatophyta</taxon>
        <taxon>Magnoliopsida</taxon>
        <taxon>Liliopsida</taxon>
        <taxon>Poales</taxon>
        <taxon>Poaceae</taxon>
        <taxon>PACMAD clade</taxon>
        <taxon>Panicoideae</taxon>
        <taxon>Andropogonodae</taxon>
        <taxon>Andropogoneae</taxon>
        <taxon>Tripsacinae</taxon>
        <taxon>Zea</taxon>
    </lineage>
</organism>
<reference evidence="1" key="3">
    <citation type="submission" date="2021-05" db="UniProtKB">
        <authorList>
            <consortium name="EnsemblPlants"/>
        </authorList>
    </citation>
    <scope>IDENTIFICATION</scope>
    <source>
        <strain evidence="1">cv. B73</strain>
    </source>
</reference>
<reference evidence="2" key="1">
    <citation type="submission" date="2015-12" db="EMBL/GenBank/DDBJ databases">
        <title>Update maize B73 reference genome by single molecule sequencing technologies.</title>
        <authorList>
            <consortium name="Maize Genome Sequencing Project"/>
            <person name="Ware D."/>
        </authorList>
    </citation>
    <scope>NUCLEOTIDE SEQUENCE [LARGE SCALE GENOMIC DNA]</scope>
    <source>
        <strain evidence="2">cv. B73</strain>
    </source>
</reference>
<sequence>MADLLGDPAWPQLHAQPCTDTPRLGLKCELAPDDACVLRATRLHLGPNVATPPCRPKARLDPASLRGLPHLRTLSIFGCFGAAQPPSSCRPRCSRRRPRSCRSCSGLTPASPPPYRRRWLSLFLRKKWRISIDTSRIHRKSRN</sequence>